<dbReference type="PROSITE" id="PS50949">
    <property type="entry name" value="HTH_GNTR"/>
    <property type="match status" value="1"/>
</dbReference>
<sequence length="243" mass="25924">MSLSTPDLPSMDTVFAPVRSQTAFEETLERLGTAIKLGLLAPGARLPAERELCTRLGISRSTLRQALTALAQSGHLHAVRGRGGGTFVAERPPPVDPPSRELLASWREACDVRLSVELGIAALAAARARPEELAPLDELVVAMDDLVEDFPAYRQADVRFHIGLAEATHSPRLVAAATEAQGAMTDLISNIAHPAEILEHANAQHARLLSCIRGRDADAAVRIMAEHLRGTEHVLAGLLPGDG</sequence>
<dbReference type="Pfam" id="PF07729">
    <property type="entry name" value="FCD"/>
    <property type="match status" value="1"/>
</dbReference>
<dbReference type="CDD" id="cd07377">
    <property type="entry name" value="WHTH_GntR"/>
    <property type="match status" value="1"/>
</dbReference>
<reference evidence="5 6" key="1">
    <citation type="journal article" date="2018" name="J. Microbiol.">
        <title>Baekduia soli gen. nov., sp. nov., a novel bacterium isolated from the soil of Baekdu Mountain and proposal of a novel family name, Baekduiaceae fam. nov.</title>
        <authorList>
            <person name="An D.S."/>
            <person name="Siddiqi M.Z."/>
            <person name="Kim K.H."/>
            <person name="Yu H.S."/>
            <person name="Im W.T."/>
        </authorList>
    </citation>
    <scope>NUCLEOTIDE SEQUENCE [LARGE SCALE GENOMIC DNA]</scope>
    <source>
        <strain evidence="5 6">BR7-21</strain>
    </source>
</reference>
<dbReference type="InterPro" id="IPR036388">
    <property type="entry name" value="WH-like_DNA-bd_sf"/>
</dbReference>
<proteinExistence type="predicted"/>
<dbReference type="Gene3D" id="1.20.120.530">
    <property type="entry name" value="GntR ligand-binding domain-like"/>
    <property type="match status" value="1"/>
</dbReference>
<dbReference type="Proteomes" id="UP000321805">
    <property type="component" value="Chromosome"/>
</dbReference>
<dbReference type="KEGG" id="bsol:FSW04_11060"/>
<dbReference type="InterPro" id="IPR036390">
    <property type="entry name" value="WH_DNA-bd_sf"/>
</dbReference>
<dbReference type="RefSeq" id="WP_146919203.1">
    <property type="nucleotide sequence ID" value="NZ_CP042430.1"/>
</dbReference>
<dbReference type="SUPFAM" id="SSF46785">
    <property type="entry name" value="Winged helix' DNA-binding domain"/>
    <property type="match status" value="1"/>
</dbReference>
<keyword evidence="3" id="KW-0804">Transcription</keyword>
<evidence type="ECO:0000313" key="6">
    <source>
        <dbReference type="Proteomes" id="UP000321805"/>
    </source>
</evidence>
<dbReference type="GO" id="GO:0003677">
    <property type="term" value="F:DNA binding"/>
    <property type="evidence" value="ECO:0007669"/>
    <property type="project" value="UniProtKB-KW"/>
</dbReference>
<dbReference type="AlphaFoldDB" id="A0A5B8U4N7"/>
<dbReference type="PANTHER" id="PTHR43537:SF24">
    <property type="entry name" value="GLUCONATE OPERON TRANSCRIPTIONAL REPRESSOR"/>
    <property type="match status" value="1"/>
</dbReference>
<dbReference type="GO" id="GO:0003700">
    <property type="term" value="F:DNA-binding transcription factor activity"/>
    <property type="evidence" value="ECO:0007669"/>
    <property type="project" value="InterPro"/>
</dbReference>
<gene>
    <name evidence="5" type="ORF">FSW04_11060</name>
</gene>
<keyword evidence="2" id="KW-0238">DNA-binding</keyword>
<keyword evidence="1" id="KW-0805">Transcription regulation</keyword>
<evidence type="ECO:0000259" key="4">
    <source>
        <dbReference type="PROSITE" id="PS50949"/>
    </source>
</evidence>
<dbReference type="PRINTS" id="PR00035">
    <property type="entry name" value="HTHGNTR"/>
</dbReference>
<organism evidence="5 6">
    <name type="scientific">Baekduia soli</name>
    <dbReference type="NCBI Taxonomy" id="496014"/>
    <lineage>
        <taxon>Bacteria</taxon>
        <taxon>Bacillati</taxon>
        <taxon>Actinomycetota</taxon>
        <taxon>Thermoleophilia</taxon>
        <taxon>Solirubrobacterales</taxon>
        <taxon>Baekduiaceae</taxon>
        <taxon>Baekduia</taxon>
    </lineage>
</organism>
<dbReference type="InterPro" id="IPR000524">
    <property type="entry name" value="Tscrpt_reg_HTH_GntR"/>
</dbReference>
<dbReference type="OrthoDB" id="9784718at2"/>
<evidence type="ECO:0000313" key="5">
    <source>
        <dbReference type="EMBL" id="QEC48054.1"/>
    </source>
</evidence>
<evidence type="ECO:0000256" key="1">
    <source>
        <dbReference type="ARBA" id="ARBA00023015"/>
    </source>
</evidence>
<accession>A0A5B8U4N7</accession>
<dbReference type="Gene3D" id="1.10.10.10">
    <property type="entry name" value="Winged helix-like DNA-binding domain superfamily/Winged helix DNA-binding domain"/>
    <property type="match status" value="1"/>
</dbReference>
<feature type="domain" description="HTH gntR-type" evidence="4">
    <location>
        <begin position="21"/>
        <end position="91"/>
    </location>
</feature>
<dbReference type="Pfam" id="PF00392">
    <property type="entry name" value="GntR"/>
    <property type="match status" value="1"/>
</dbReference>
<name>A0A5B8U4N7_9ACTN</name>
<dbReference type="SMART" id="SM00345">
    <property type="entry name" value="HTH_GNTR"/>
    <property type="match status" value="1"/>
</dbReference>
<dbReference type="EMBL" id="CP042430">
    <property type="protein sequence ID" value="QEC48054.1"/>
    <property type="molecule type" value="Genomic_DNA"/>
</dbReference>
<dbReference type="InterPro" id="IPR008920">
    <property type="entry name" value="TF_FadR/GntR_C"/>
</dbReference>
<evidence type="ECO:0000256" key="3">
    <source>
        <dbReference type="ARBA" id="ARBA00023163"/>
    </source>
</evidence>
<dbReference type="PANTHER" id="PTHR43537">
    <property type="entry name" value="TRANSCRIPTIONAL REGULATOR, GNTR FAMILY"/>
    <property type="match status" value="1"/>
</dbReference>
<dbReference type="SMART" id="SM00895">
    <property type="entry name" value="FCD"/>
    <property type="match status" value="1"/>
</dbReference>
<evidence type="ECO:0000256" key="2">
    <source>
        <dbReference type="ARBA" id="ARBA00023125"/>
    </source>
</evidence>
<dbReference type="SUPFAM" id="SSF48008">
    <property type="entry name" value="GntR ligand-binding domain-like"/>
    <property type="match status" value="1"/>
</dbReference>
<dbReference type="InterPro" id="IPR011711">
    <property type="entry name" value="GntR_C"/>
</dbReference>
<protein>
    <submittedName>
        <fullName evidence="5">FadR family transcriptional regulator</fullName>
    </submittedName>
</protein>
<keyword evidence="6" id="KW-1185">Reference proteome</keyword>